<organism evidence="1 2">
    <name type="scientific">Massilia violaceinigra</name>
    <dbReference type="NCBI Taxonomy" id="2045208"/>
    <lineage>
        <taxon>Bacteria</taxon>
        <taxon>Pseudomonadati</taxon>
        <taxon>Pseudomonadota</taxon>
        <taxon>Betaproteobacteria</taxon>
        <taxon>Burkholderiales</taxon>
        <taxon>Oxalobacteraceae</taxon>
        <taxon>Telluria group</taxon>
        <taxon>Massilia</taxon>
    </lineage>
</organism>
<dbReference type="Proteomes" id="UP000831532">
    <property type="component" value="Chromosome"/>
</dbReference>
<dbReference type="RefSeq" id="WP_243491926.1">
    <property type="nucleotide sequence ID" value="NZ_CP063361.1"/>
</dbReference>
<evidence type="ECO:0000313" key="1">
    <source>
        <dbReference type="EMBL" id="UOD30696.1"/>
    </source>
</evidence>
<reference evidence="1 2" key="1">
    <citation type="submission" date="2020-10" db="EMBL/GenBank/DDBJ databases">
        <title>Genome analysis of Massilia species.</title>
        <authorList>
            <person name="Jung D.-H."/>
        </authorList>
    </citation>
    <scope>NUCLEOTIDE SEQUENCE [LARGE SCALE GENOMIC DNA]</scope>
    <source>
        <strain evidence="2">sipir</strain>
    </source>
</reference>
<keyword evidence="2" id="KW-1185">Reference proteome</keyword>
<name>A0ABY4A7D6_9BURK</name>
<sequence>MMNDEYIICGWDKDIGAFSRPMTDEEIAQVHADRAAAAVPLVPVSVPMLNARLALIAAGHMAAVKAFVDVMPGTDGEQARAYLEYAQNVRRDHWLVEGIRKVLELTPADIDTLFITAATID</sequence>
<evidence type="ECO:0000313" key="2">
    <source>
        <dbReference type="Proteomes" id="UP000831532"/>
    </source>
</evidence>
<dbReference type="EMBL" id="CP063361">
    <property type="protein sequence ID" value="UOD30696.1"/>
    <property type="molecule type" value="Genomic_DNA"/>
</dbReference>
<gene>
    <name evidence="1" type="ORF">INH39_02820</name>
</gene>
<protein>
    <submittedName>
        <fullName evidence="1">Uncharacterized protein</fullName>
    </submittedName>
</protein>
<accession>A0ABY4A7D6</accession>
<proteinExistence type="predicted"/>